<keyword evidence="4" id="KW-1185">Reference proteome</keyword>
<feature type="domain" description="Luciferase-like" evidence="2">
    <location>
        <begin position="48"/>
        <end position="353"/>
    </location>
</feature>
<sequence length="375" mass="39970">MGAFAGTLSASSSSVRGVDRGWGRLGSMVDAATVRFPELGFYTLAGGAQDPRALIDECHDAERLGLGTVFISERFNVKEAVTLSGAAAAATSSLQIMTAATNHNTRHPIVTASYATTMHRLTRGRFVLGLGRGIAPLFDAYGLPRITTAQMEEFADVMRRLWHGETILGHDGAIGSYPFLRLDPTFDEDIPLGLVAFGPNSLALGGRAYDHVVLHTFFTDETLQRCVATVKQAAERAGRDPDTVTVWSCYATVGDHLDQPTRLKKTVGRLATYLQAYGDLMVETNRWDPAVLSAFRADEVVQGVGGAIDVVASTEQLEHIAGLLPDEWLAPAATGTAEQCAASVRGQLDLGADAVIMHGASPAELEPIVEAYGTP</sequence>
<dbReference type="CDD" id="cd01097">
    <property type="entry name" value="Tetrahydromethanopterin_reductase"/>
    <property type="match status" value="1"/>
</dbReference>
<dbReference type="NCBIfam" id="TIGR03857">
    <property type="entry name" value="F420_MSMEG_2249"/>
    <property type="match status" value="1"/>
</dbReference>
<dbReference type="InterPro" id="IPR050564">
    <property type="entry name" value="F420-G6PD/mer"/>
</dbReference>
<gene>
    <name evidence="3" type="ORF">BDK89_1817</name>
</gene>
<evidence type="ECO:0000259" key="2">
    <source>
        <dbReference type="Pfam" id="PF00296"/>
    </source>
</evidence>
<dbReference type="Gene3D" id="3.20.20.30">
    <property type="entry name" value="Luciferase-like domain"/>
    <property type="match status" value="1"/>
</dbReference>
<dbReference type="SUPFAM" id="SSF51679">
    <property type="entry name" value="Bacterial luciferase-like"/>
    <property type="match status" value="1"/>
</dbReference>
<proteinExistence type="predicted"/>
<dbReference type="Proteomes" id="UP000294558">
    <property type="component" value="Unassembled WGS sequence"/>
</dbReference>
<dbReference type="Pfam" id="PF00296">
    <property type="entry name" value="Bac_luciferase"/>
    <property type="match status" value="1"/>
</dbReference>
<comment type="caution">
    <text evidence="3">The sequence shown here is derived from an EMBL/GenBank/DDBJ whole genome shotgun (WGS) entry which is preliminary data.</text>
</comment>
<name>A0A4R7I187_9ACTN</name>
<protein>
    <submittedName>
        <fullName evidence="3">Putative F420-dependent oxidoreductase</fullName>
    </submittedName>
</protein>
<evidence type="ECO:0000313" key="3">
    <source>
        <dbReference type="EMBL" id="TDT16233.1"/>
    </source>
</evidence>
<evidence type="ECO:0000313" key="4">
    <source>
        <dbReference type="Proteomes" id="UP000294558"/>
    </source>
</evidence>
<dbReference type="AlphaFoldDB" id="A0A4R7I187"/>
<dbReference type="InterPro" id="IPR011251">
    <property type="entry name" value="Luciferase-like_dom"/>
</dbReference>
<dbReference type="EMBL" id="SOAU01000001">
    <property type="protein sequence ID" value="TDT16233.1"/>
    <property type="molecule type" value="Genomic_DNA"/>
</dbReference>
<reference evidence="3 4" key="1">
    <citation type="submission" date="2019-03" db="EMBL/GenBank/DDBJ databases">
        <title>Sequencing the genomes of 1000 actinobacteria strains.</title>
        <authorList>
            <person name="Klenk H.-P."/>
        </authorList>
    </citation>
    <scope>NUCLEOTIDE SEQUENCE [LARGE SCALE GENOMIC DNA]</scope>
    <source>
        <strain evidence="3 4">DSM 18936</strain>
    </source>
</reference>
<evidence type="ECO:0000256" key="1">
    <source>
        <dbReference type="ARBA" id="ARBA00023002"/>
    </source>
</evidence>
<dbReference type="PANTHER" id="PTHR43244:SF1">
    <property type="entry name" value="5,10-METHYLENETETRAHYDROMETHANOPTERIN REDUCTASE"/>
    <property type="match status" value="1"/>
</dbReference>
<dbReference type="InterPro" id="IPR022378">
    <property type="entry name" value="F420_OxRdatse_MSMEG2249_pred"/>
</dbReference>
<organism evidence="3 4">
    <name type="scientific">Ilumatobacter fluminis</name>
    <dbReference type="NCBI Taxonomy" id="467091"/>
    <lineage>
        <taxon>Bacteria</taxon>
        <taxon>Bacillati</taxon>
        <taxon>Actinomycetota</taxon>
        <taxon>Acidimicrobiia</taxon>
        <taxon>Acidimicrobiales</taxon>
        <taxon>Ilumatobacteraceae</taxon>
        <taxon>Ilumatobacter</taxon>
    </lineage>
</organism>
<accession>A0A4R7I187</accession>
<keyword evidence="1" id="KW-0560">Oxidoreductase</keyword>
<dbReference type="InterPro" id="IPR036661">
    <property type="entry name" value="Luciferase-like_sf"/>
</dbReference>
<dbReference type="GO" id="GO:0016705">
    <property type="term" value="F:oxidoreductase activity, acting on paired donors, with incorporation or reduction of molecular oxygen"/>
    <property type="evidence" value="ECO:0007669"/>
    <property type="project" value="InterPro"/>
</dbReference>
<dbReference type="PANTHER" id="PTHR43244">
    <property type="match status" value="1"/>
</dbReference>